<dbReference type="RefSeq" id="WP_067762096.1">
    <property type="nucleotide sequence ID" value="NZ_LZDS01000003.1"/>
</dbReference>
<dbReference type="Proteomes" id="UP000185753">
    <property type="component" value="Unassembled WGS sequence"/>
</dbReference>
<dbReference type="AlphaFoldDB" id="A0A1A7REA8"/>
<evidence type="ECO:0000313" key="1">
    <source>
        <dbReference type="EMBL" id="OBX29768.1"/>
    </source>
</evidence>
<evidence type="ECO:0008006" key="3">
    <source>
        <dbReference type="Google" id="ProtNLM"/>
    </source>
</evidence>
<dbReference type="OrthoDB" id="6708616at2"/>
<gene>
    <name evidence="1" type="ORF">A9J31_11680</name>
</gene>
<reference evidence="2" key="1">
    <citation type="submission" date="2016-06" db="EMBL/GenBank/DDBJ databases">
        <authorList>
            <person name="Radolfova-Krizova L."/>
            <person name="Nemec A."/>
        </authorList>
    </citation>
    <scope>NUCLEOTIDE SEQUENCE [LARGE SCALE GENOMIC DNA]</scope>
    <source>
        <strain evidence="2">ANC 4275</strain>
    </source>
</reference>
<comment type="caution">
    <text evidence="1">The sequence shown here is derived from an EMBL/GenBank/DDBJ whole genome shotgun (WGS) entry which is preliminary data.</text>
</comment>
<evidence type="ECO:0000313" key="2">
    <source>
        <dbReference type="Proteomes" id="UP000185753"/>
    </source>
</evidence>
<accession>A0A1A7REA8</accession>
<name>A0A1A7REA8_9GAMM</name>
<organism evidence="1 2">
    <name type="scientific">Acinetobacter gandensis</name>
    <dbReference type="NCBI Taxonomy" id="1443941"/>
    <lineage>
        <taxon>Bacteria</taxon>
        <taxon>Pseudomonadati</taxon>
        <taxon>Pseudomonadota</taxon>
        <taxon>Gammaproteobacteria</taxon>
        <taxon>Moraxellales</taxon>
        <taxon>Moraxellaceae</taxon>
        <taxon>Acinetobacter</taxon>
    </lineage>
</organism>
<proteinExistence type="predicted"/>
<dbReference type="EMBL" id="LZDS01000003">
    <property type="protein sequence ID" value="OBX29768.1"/>
    <property type="molecule type" value="Genomic_DNA"/>
</dbReference>
<keyword evidence="2" id="KW-1185">Reference proteome</keyword>
<protein>
    <recommendedName>
        <fullName evidence="3">Acyl-CoA thioesterase</fullName>
    </recommendedName>
</protein>
<sequence>MRKYERSKLKNQLDVQWTTEQDCYLIENSTIPLEQLMNVLNFSEDEIHQRKEILGLYRRERQIQRMKIK</sequence>